<dbReference type="Pfam" id="PF01527">
    <property type="entry name" value="HTH_Tnp_1"/>
    <property type="match status" value="1"/>
</dbReference>
<dbReference type="AlphaFoldDB" id="A0A5B8REQ6"/>
<sequence>MRKSRYSEHQIVSALKRAEEGVAVKDICRELGISTATFYQWRSKYGGLEASDLKRIKDLEEENRRLKQMYADLSLDHRILKDVVEKKL</sequence>
<reference evidence="2" key="1">
    <citation type="submission" date="2019-06" db="EMBL/GenBank/DDBJ databases">
        <authorList>
            <person name="Murdoch R.W."/>
            <person name="Fathepure B."/>
        </authorList>
    </citation>
    <scope>NUCLEOTIDE SEQUENCE</scope>
</reference>
<dbReference type="PANTHER" id="PTHR33609:SF5">
    <property type="entry name" value="LOW CALCIUM RESPONSE LOCUS PROTEIN S"/>
    <property type="match status" value="1"/>
</dbReference>
<dbReference type="PANTHER" id="PTHR33609">
    <property type="entry name" value="LOW CALCIUM RESPONSE LOCUS PROTEIN S"/>
    <property type="match status" value="1"/>
</dbReference>
<dbReference type="GO" id="GO:0004803">
    <property type="term" value="F:transposase activity"/>
    <property type="evidence" value="ECO:0007669"/>
    <property type="project" value="InterPro"/>
</dbReference>
<accession>A0A5B8REQ6</accession>
<name>A0A5B8REQ6_9ZZZZ</name>
<dbReference type="Gene3D" id="1.10.10.60">
    <property type="entry name" value="Homeodomain-like"/>
    <property type="match status" value="1"/>
</dbReference>
<protein>
    <submittedName>
        <fullName evidence="2">IS3 family transposase ISLpn8</fullName>
    </submittedName>
</protein>
<dbReference type="InterPro" id="IPR052546">
    <property type="entry name" value="Transposase_8_domain"/>
</dbReference>
<dbReference type="GO" id="GO:0006313">
    <property type="term" value="P:DNA transposition"/>
    <property type="evidence" value="ECO:0007669"/>
    <property type="project" value="InterPro"/>
</dbReference>
<dbReference type="InterPro" id="IPR002514">
    <property type="entry name" value="Transposase_8"/>
</dbReference>
<proteinExistence type="predicted"/>
<feature type="coiled-coil region" evidence="1">
    <location>
        <begin position="49"/>
        <end position="76"/>
    </location>
</feature>
<dbReference type="GO" id="GO:0003677">
    <property type="term" value="F:DNA binding"/>
    <property type="evidence" value="ECO:0007669"/>
    <property type="project" value="InterPro"/>
</dbReference>
<keyword evidence="1" id="KW-0175">Coiled coil</keyword>
<organism evidence="2">
    <name type="scientific">uncultured organism</name>
    <dbReference type="NCBI Taxonomy" id="155900"/>
    <lineage>
        <taxon>unclassified sequences</taxon>
        <taxon>environmental samples</taxon>
    </lineage>
</organism>
<evidence type="ECO:0000256" key="1">
    <source>
        <dbReference type="SAM" id="Coils"/>
    </source>
</evidence>
<dbReference type="EMBL" id="MN079119">
    <property type="protein sequence ID" value="QEA05984.1"/>
    <property type="molecule type" value="Genomic_DNA"/>
</dbReference>
<evidence type="ECO:0000313" key="2">
    <source>
        <dbReference type="EMBL" id="QEA05984.1"/>
    </source>
</evidence>
<dbReference type="InterPro" id="IPR009057">
    <property type="entry name" value="Homeodomain-like_sf"/>
</dbReference>
<dbReference type="SUPFAM" id="SSF46689">
    <property type="entry name" value="Homeodomain-like"/>
    <property type="match status" value="1"/>
</dbReference>
<gene>
    <name evidence="2" type="ORF">KBTEX_02313</name>
</gene>